<feature type="transmembrane region" description="Helical" evidence="1">
    <location>
        <begin position="173"/>
        <end position="192"/>
    </location>
</feature>
<dbReference type="AlphaFoldDB" id="A0A9D4SW15"/>
<reference evidence="2" key="1">
    <citation type="journal article" date="2020" name="Cell">
        <title>Large-Scale Comparative Analyses of Tick Genomes Elucidate Their Genetic Diversity and Vector Capacities.</title>
        <authorList>
            <consortium name="Tick Genome and Microbiome Consortium (TIGMIC)"/>
            <person name="Jia N."/>
            <person name="Wang J."/>
            <person name="Shi W."/>
            <person name="Du L."/>
            <person name="Sun Y."/>
            <person name="Zhan W."/>
            <person name="Jiang J.F."/>
            <person name="Wang Q."/>
            <person name="Zhang B."/>
            <person name="Ji P."/>
            <person name="Bell-Sakyi L."/>
            <person name="Cui X.M."/>
            <person name="Yuan T.T."/>
            <person name="Jiang B.G."/>
            <person name="Yang W.F."/>
            <person name="Lam T.T."/>
            <person name="Chang Q.C."/>
            <person name="Ding S.J."/>
            <person name="Wang X.J."/>
            <person name="Zhu J.G."/>
            <person name="Ruan X.D."/>
            <person name="Zhao L."/>
            <person name="Wei J.T."/>
            <person name="Ye R.Z."/>
            <person name="Que T.C."/>
            <person name="Du C.H."/>
            <person name="Zhou Y.H."/>
            <person name="Cheng J.X."/>
            <person name="Dai P.F."/>
            <person name="Guo W.B."/>
            <person name="Han X.H."/>
            <person name="Huang E.J."/>
            <person name="Li L.F."/>
            <person name="Wei W."/>
            <person name="Gao Y.C."/>
            <person name="Liu J.Z."/>
            <person name="Shao H.Z."/>
            <person name="Wang X."/>
            <person name="Wang C.C."/>
            <person name="Yang T.C."/>
            <person name="Huo Q.B."/>
            <person name="Li W."/>
            <person name="Chen H.Y."/>
            <person name="Chen S.E."/>
            <person name="Zhou L.G."/>
            <person name="Ni X.B."/>
            <person name="Tian J.H."/>
            <person name="Sheng Y."/>
            <person name="Liu T."/>
            <person name="Pan Y.S."/>
            <person name="Xia L.Y."/>
            <person name="Li J."/>
            <person name="Zhao F."/>
            <person name="Cao W.C."/>
        </authorList>
    </citation>
    <scope>NUCLEOTIDE SEQUENCE</scope>
    <source>
        <strain evidence="2">Rsan-2018</strain>
    </source>
</reference>
<feature type="transmembrane region" description="Helical" evidence="1">
    <location>
        <begin position="108"/>
        <end position="131"/>
    </location>
</feature>
<keyword evidence="1" id="KW-1133">Transmembrane helix</keyword>
<dbReference type="Proteomes" id="UP000821837">
    <property type="component" value="Unassembled WGS sequence"/>
</dbReference>
<dbReference type="EMBL" id="JABSTV010001250">
    <property type="protein sequence ID" value="KAH7955581.1"/>
    <property type="molecule type" value="Genomic_DNA"/>
</dbReference>
<feature type="transmembrane region" description="Helical" evidence="1">
    <location>
        <begin position="351"/>
        <end position="368"/>
    </location>
</feature>
<feature type="transmembrane region" description="Helical" evidence="1">
    <location>
        <begin position="137"/>
        <end position="161"/>
    </location>
</feature>
<reference evidence="2" key="2">
    <citation type="submission" date="2021-09" db="EMBL/GenBank/DDBJ databases">
        <authorList>
            <person name="Jia N."/>
            <person name="Wang J."/>
            <person name="Shi W."/>
            <person name="Du L."/>
            <person name="Sun Y."/>
            <person name="Zhan W."/>
            <person name="Jiang J."/>
            <person name="Wang Q."/>
            <person name="Zhang B."/>
            <person name="Ji P."/>
            <person name="Sakyi L.B."/>
            <person name="Cui X."/>
            <person name="Yuan T."/>
            <person name="Jiang B."/>
            <person name="Yang W."/>
            <person name="Lam T.T.-Y."/>
            <person name="Chang Q."/>
            <person name="Ding S."/>
            <person name="Wang X."/>
            <person name="Zhu J."/>
            <person name="Ruan X."/>
            <person name="Zhao L."/>
            <person name="Wei J."/>
            <person name="Que T."/>
            <person name="Du C."/>
            <person name="Cheng J."/>
            <person name="Dai P."/>
            <person name="Han X."/>
            <person name="Huang E."/>
            <person name="Gao Y."/>
            <person name="Liu J."/>
            <person name="Shao H."/>
            <person name="Ye R."/>
            <person name="Li L."/>
            <person name="Wei W."/>
            <person name="Wang X."/>
            <person name="Wang C."/>
            <person name="Huo Q."/>
            <person name="Li W."/>
            <person name="Guo W."/>
            <person name="Chen H."/>
            <person name="Chen S."/>
            <person name="Zhou L."/>
            <person name="Zhou L."/>
            <person name="Ni X."/>
            <person name="Tian J."/>
            <person name="Zhou Y."/>
            <person name="Sheng Y."/>
            <person name="Liu T."/>
            <person name="Pan Y."/>
            <person name="Xia L."/>
            <person name="Li J."/>
            <person name="Zhao F."/>
            <person name="Cao W."/>
        </authorList>
    </citation>
    <scope>NUCLEOTIDE SEQUENCE</scope>
    <source>
        <strain evidence="2">Rsan-2018</strain>
        <tissue evidence="2">Larvae</tissue>
    </source>
</reference>
<keyword evidence="1" id="KW-0812">Transmembrane</keyword>
<feature type="transmembrane region" description="Helical" evidence="1">
    <location>
        <begin position="320"/>
        <end position="339"/>
    </location>
</feature>
<dbReference type="Pfam" id="PF07690">
    <property type="entry name" value="MFS_1"/>
    <property type="match status" value="1"/>
</dbReference>
<organism evidence="2 3">
    <name type="scientific">Rhipicephalus sanguineus</name>
    <name type="common">Brown dog tick</name>
    <name type="synonym">Ixodes sanguineus</name>
    <dbReference type="NCBI Taxonomy" id="34632"/>
    <lineage>
        <taxon>Eukaryota</taxon>
        <taxon>Metazoa</taxon>
        <taxon>Ecdysozoa</taxon>
        <taxon>Arthropoda</taxon>
        <taxon>Chelicerata</taxon>
        <taxon>Arachnida</taxon>
        <taxon>Acari</taxon>
        <taxon>Parasitiformes</taxon>
        <taxon>Ixodida</taxon>
        <taxon>Ixodoidea</taxon>
        <taxon>Ixodidae</taxon>
        <taxon>Rhipicephalinae</taxon>
        <taxon>Rhipicephalus</taxon>
        <taxon>Rhipicephalus</taxon>
    </lineage>
</organism>
<keyword evidence="3" id="KW-1185">Reference proteome</keyword>
<evidence type="ECO:0000313" key="2">
    <source>
        <dbReference type="EMBL" id="KAH7955581.1"/>
    </source>
</evidence>
<keyword evidence="1" id="KW-0472">Membrane</keyword>
<evidence type="ECO:0008006" key="4">
    <source>
        <dbReference type="Google" id="ProtNLM"/>
    </source>
</evidence>
<dbReference type="VEuPathDB" id="VectorBase:RSAN_048711"/>
<dbReference type="PANTHER" id="PTHR11360">
    <property type="entry name" value="MONOCARBOXYLATE TRANSPORTER"/>
    <property type="match status" value="1"/>
</dbReference>
<dbReference type="InterPro" id="IPR011701">
    <property type="entry name" value="MFS"/>
</dbReference>
<feature type="transmembrane region" description="Helical" evidence="1">
    <location>
        <begin position="198"/>
        <end position="221"/>
    </location>
</feature>
<dbReference type="SUPFAM" id="SSF103473">
    <property type="entry name" value="MFS general substrate transporter"/>
    <property type="match status" value="1"/>
</dbReference>
<sequence>MLPNMNPLINVGDFAAPGDGERGGGTADVGADAADDGEPTELRLHWNVILIAVLMDFGQSAAFRSSGFIYVALQDHFQVDHEAASWPVSVLGTVVDAGGILAGPLCQWFGAAVTLRAGALVTALGVMASAFVPDIPWMTVTLGVIHGAGAGTVSMMLQVFLSMTFVKYRGTAHGIMFMGSILASLTIPQALFFLENTYGFSGCLLVFGALLLHLVPISFLLRSSSSRSSSLQPDTGPTALVETRDVNLNIKEDLESESKSCSSSSSAKGKPGVLQSAAEVLRLPMFYVILVTWTVMCYNEDIFLTTIVDFAVDKGIAKNMAVPLLSYLSFTDAIGRIGLPLLADRNIIRRSTLVCCNAALTAASVAILPEANAYAFLVVATLFAACFNGCGMTMHGVLMADYIGMDNLPVGYGVAGILVVPLLLVKPVLIVPRTLSAQLTLSTGAGVVDLDLVGARLRLVLLRDRDRLRDRDLDLGLVISVGREN</sequence>
<dbReference type="InterPro" id="IPR050327">
    <property type="entry name" value="Proton-linked_MCT"/>
</dbReference>
<comment type="caution">
    <text evidence="2">The sequence shown here is derived from an EMBL/GenBank/DDBJ whole genome shotgun (WGS) entry which is preliminary data.</text>
</comment>
<feature type="transmembrane region" description="Helical" evidence="1">
    <location>
        <begin position="285"/>
        <end position="308"/>
    </location>
</feature>
<feature type="transmembrane region" description="Helical" evidence="1">
    <location>
        <begin position="410"/>
        <end position="429"/>
    </location>
</feature>
<dbReference type="InterPro" id="IPR036259">
    <property type="entry name" value="MFS_trans_sf"/>
</dbReference>
<dbReference type="PANTHER" id="PTHR11360:SF303">
    <property type="entry name" value="MAJOR FACILITATOR SUPERFAMILY (MFS) PROFILE DOMAIN-CONTAINING PROTEIN"/>
    <property type="match status" value="1"/>
</dbReference>
<protein>
    <recommendedName>
        <fullName evidence="4">Monocarboxylate transporter</fullName>
    </recommendedName>
</protein>
<accession>A0A9D4SW15</accession>
<gene>
    <name evidence="2" type="ORF">HPB52_001387</name>
</gene>
<evidence type="ECO:0000313" key="3">
    <source>
        <dbReference type="Proteomes" id="UP000821837"/>
    </source>
</evidence>
<feature type="transmembrane region" description="Helical" evidence="1">
    <location>
        <begin position="374"/>
        <end position="398"/>
    </location>
</feature>
<evidence type="ECO:0000256" key="1">
    <source>
        <dbReference type="SAM" id="Phobius"/>
    </source>
</evidence>
<dbReference type="GO" id="GO:0008028">
    <property type="term" value="F:monocarboxylic acid transmembrane transporter activity"/>
    <property type="evidence" value="ECO:0007669"/>
    <property type="project" value="TreeGrafter"/>
</dbReference>
<name>A0A9D4SW15_RHISA</name>
<dbReference type="Gene3D" id="1.20.1250.20">
    <property type="entry name" value="MFS general substrate transporter like domains"/>
    <property type="match status" value="1"/>
</dbReference>
<proteinExistence type="predicted"/>